<organism evidence="1">
    <name type="scientific">Cupriavidus necator</name>
    <name type="common">Alcaligenes eutrophus</name>
    <name type="synonym">Ralstonia eutropha</name>
    <dbReference type="NCBI Taxonomy" id="106590"/>
    <lineage>
        <taxon>Bacteria</taxon>
        <taxon>Pseudomonadati</taxon>
        <taxon>Pseudomonadota</taxon>
        <taxon>Betaproteobacteria</taxon>
        <taxon>Burkholderiales</taxon>
        <taxon>Burkholderiaceae</taxon>
        <taxon>Cupriavidus</taxon>
    </lineage>
</organism>
<evidence type="ECO:0000313" key="1">
    <source>
        <dbReference type="EMBL" id="SCU76044.1"/>
    </source>
</evidence>
<dbReference type="AlphaFoldDB" id="A0A1K0IFQ9"/>
<accession>A0A1K0IFQ9</accession>
<reference evidence="1" key="1">
    <citation type="submission" date="2016-09" db="EMBL/GenBank/DDBJ databases">
        <authorList>
            <person name="Capua I."/>
            <person name="De Benedictis P."/>
            <person name="Joannis T."/>
            <person name="Lombin L.H."/>
            <person name="Cattoli G."/>
        </authorList>
    </citation>
    <scope>NUCLEOTIDE SEQUENCE</scope>
    <source>
        <strain evidence="1">B9</strain>
    </source>
</reference>
<proteinExistence type="predicted"/>
<sequence length="50" mass="5809">MASEACSNVGADMDTYLFFLNSWRRFSLTEDMGETRSSAHVLNPRYQLWC</sequence>
<protein>
    <submittedName>
        <fullName evidence="1">Uncharacterized protein</fullName>
    </submittedName>
</protein>
<dbReference type="EMBL" id="FMSH01000190">
    <property type="protein sequence ID" value="SCU76044.1"/>
    <property type="molecule type" value="Genomic_DNA"/>
</dbReference>
<gene>
    <name evidence="1" type="ORF">CNECB9_270005</name>
</gene>
<name>A0A1K0IFQ9_CUPNE</name>